<evidence type="ECO:0000256" key="8">
    <source>
        <dbReference type="ARBA" id="ARBA00022840"/>
    </source>
</evidence>
<feature type="domain" description="AAA" evidence="15">
    <location>
        <begin position="69"/>
        <end position="206"/>
    </location>
</feature>
<comment type="similarity">
    <text evidence="2">Belongs to the CpsD/CapB family.</text>
</comment>
<accession>A0A1S6IM75</accession>
<evidence type="ECO:0000313" key="17">
    <source>
        <dbReference type="Proteomes" id="UP000188993"/>
    </source>
</evidence>
<dbReference type="GO" id="GO:0042802">
    <property type="term" value="F:identical protein binding"/>
    <property type="evidence" value="ECO:0007669"/>
    <property type="project" value="UniProtKB-ARBA"/>
</dbReference>
<evidence type="ECO:0000256" key="5">
    <source>
        <dbReference type="ARBA" id="ARBA00022679"/>
    </source>
</evidence>
<dbReference type="EC" id="2.7.10.2" evidence="3"/>
<evidence type="ECO:0000313" key="16">
    <source>
        <dbReference type="EMBL" id="AQS52650.1"/>
    </source>
</evidence>
<evidence type="ECO:0000256" key="4">
    <source>
        <dbReference type="ARBA" id="ARBA00019200"/>
    </source>
</evidence>
<dbReference type="Pfam" id="PF13614">
    <property type="entry name" value="AAA_31"/>
    <property type="match status" value="1"/>
</dbReference>
<protein>
    <recommendedName>
        <fullName evidence="4">Tyrosine-protein kinase CpsD</fullName>
        <ecNumber evidence="3">2.7.10.2</ecNumber>
    </recommendedName>
</protein>
<dbReference type="CDD" id="cd05387">
    <property type="entry name" value="BY-kinase"/>
    <property type="match status" value="1"/>
</dbReference>
<evidence type="ECO:0000256" key="10">
    <source>
        <dbReference type="ARBA" id="ARBA00023137"/>
    </source>
</evidence>
<feature type="region of interest" description="Disordered" evidence="14">
    <location>
        <begin position="1"/>
        <end position="24"/>
    </location>
</feature>
<proteinExistence type="inferred from homology"/>
<keyword evidence="11" id="KW-0270">Exopolysaccharide synthesis</keyword>
<dbReference type="InterPro" id="IPR027417">
    <property type="entry name" value="P-loop_NTPase"/>
</dbReference>
<sequence length="248" mass="27723">MTIMFGRKQKKKIQKMDQEQKQGTSLVTVTKPNSVVAEQFRTIRTNIQFSMIDKELKTIIFTSSGPFEGKSTVAANIASVFADQGKKVLLVDADMRKPTVFKTFKLQNTVGLSTLISSRSTKIEDVVQRVEEADLDIIASGPVPPNPSELLNSNRMNELIEELEKTYDLVLFDMPPVVSVTDAQIMATKTDGVVFVVRRNIAHTEDVKHAKELLDMVQANVLGVVFNGAEKKSDRSYSYYGYGYTDEE</sequence>
<comment type="catalytic activity">
    <reaction evidence="13">
        <text>L-tyrosyl-[protein] + ATP = O-phospho-L-tyrosyl-[protein] + ADP + H(+)</text>
        <dbReference type="Rhea" id="RHEA:10596"/>
        <dbReference type="Rhea" id="RHEA-COMP:10136"/>
        <dbReference type="Rhea" id="RHEA-COMP:20101"/>
        <dbReference type="ChEBI" id="CHEBI:15378"/>
        <dbReference type="ChEBI" id="CHEBI:30616"/>
        <dbReference type="ChEBI" id="CHEBI:46858"/>
        <dbReference type="ChEBI" id="CHEBI:61978"/>
        <dbReference type="ChEBI" id="CHEBI:456216"/>
        <dbReference type="EC" id="2.7.10.2"/>
    </reaction>
</comment>
<evidence type="ECO:0000256" key="9">
    <source>
        <dbReference type="ARBA" id="ARBA00022903"/>
    </source>
</evidence>
<dbReference type="GO" id="GO:0005886">
    <property type="term" value="C:plasma membrane"/>
    <property type="evidence" value="ECO:0007669"/>
    <property type="project" value="TreeGrafter"/>
</dbReference>
<dbReference type="InterPro" id="IPR005702">
    <property type="entry name" value="Wzc-like_C"/>
</dbReference>
<dbReference type="PANTHER" id="PTHR32309">
    <property type="entry name" value="TYROSINE-PROTEIN KINASE"/>
    <property type="match status" value="1"/>
</dbReference>
<evidence type="ECO:0000256" key="6">
    <source>
        <dbReference type="ARBA" id="ARBA00022741"/>
    </source>
</evidence>
<evidence type="ECO:0000256" key="7">
    <source>
        <dbReference type="ARBA" id="ARBA00022777"/>
    </source>
</evidence>
<keyword evidence="10" id="KW-0829">Tyrosine-protein kinase</keyword>
<dbReference type="InterPro" id="IPR025669">
    <property type="entry name" value="AAA_dom"/>
</dbReference>
<dbReference type="SUPFAM" id="SSF52540">
    <property type="entry name" value="P-loop containing nucleoside triphosphate hydrolases"/>
    <property type="match status" value="1"/>
</dbReference>
<dbReference type="FunFam" id="3.40.50.300:FF:000527">
    <property type="entry name" value="Tyrosine-protein kinase etk"/>
    <property type="match status" value="1"/>
</dbReference>
<keyword evidence="5 16" id="KW-0808">Transferase</keyword>
<evidence type="ECO:0000256" key="2">
    <source>
        <dbReference type="ARBA" id="ARBA00007316"/>
    </source>
</evidence>
<dbReference type="KEGG" id="jda:BW727_100242"/>
<dbReference type="Proteomes" id="UP000188993">
    <property type="component" value="Chromosome"/>
</dbReference>
<keyword evidence="8" id="KW-0067">ATP-binding</keyword>
<evidence type="ECO:0000256" key="3">
    <source>
        <dbReference type="ARBA" id="ARBA00011903"/>
    </source>
</evidence>
<dbReference type="STRING" id="708126.BW727_100242"/>
<dbReference type="GO" id="GO:0004715">
    <property type="term" value="F:non-membrane spanning protein tyrosine kinase activity"/>
    <property type="evidence" value="ECO:0007669"/>
    <property type="project" value="UniProtKB-EC"/>
</dbReference>
<name>A0A1S6IM75_9LACT</name>
<dbReference type="GO" id="GO:0005524">
    <property type="term" value="F:ATP binding"/>
    <property type="evidence" value="ECO:0007669"/>
    <property type="project" value="UniProtKB-KW"/>
</dbReference>
<keyword evidence="7 16" id="KW-0418">Kinase</keyword>
<dbReference type="InterPro" id="IPR050445">
    <property type="entry name" value="Bact_polysacc_biosynth/exp"/>
</dbReference>
<dbReference type="GO" id="GO:0045227">
    <property type="term" value="P:capsule polysaccharide biosynthetic process"/>
    <property type="evidence" value="ECO:0007669"/>
    <property type="project" value="UniProtKB-UniPathway"/>
</dbReference>
<organism evidence="16 17">
    <name type="scientific">Jeotgalibaca dankookensis</name>
    <dbReference type="NCBI Taxonomy" id="708126"/>
    <lineage>
        <taxon>Bacteria</taxon>
        <taxon>Bacillati</taxon>
        <taxon>Bacillota</taxon>
        <taxon>Bacilli</taxon>
        <taxon>Lactobacillales</taxon>
        <taxon>Carnobacteriaceae</taxon>
        <taxon>Jeotgalibaca</taxon>
    </lineage>
</organism>
<reference evidence="16 17" key="1">
    <citation type="journal article" date="2014" name="Int. J. Syst. Evol. Microbiol.">
        <title>Jeotgalibaca dankookensis gen. nov., sp. nov., a member of the family Carnobacteriaceae, isolated from seujeot (Korean traditional food).</title>
        <authorList>
            <person name="Lee D.G."/>
            <person name="Trujillo M.E."/>
            <person name="Kang H."/>
            <person name="Ahn T.Y."/>
        </authorList>
    </citation>
    <scope>NUCLEOTIDE SEQUENCE [LARGE SCALE GENOMIC DNA]</scope>
    <source>
        <strain evidence="16 17">EX-07</strain>
    </source>
</reference>
<evidence type="ECO:0000256" key="1">
    <source>
        <dbReference type="ARBA" id="ARBA00005132"/>
    </source>
</evidence>
<dbReference type="NCBIfam" id="TIGR01007">
    <property type="entry name" value="eps_fam"/>
    <property type="match status" value="1"/>
</dbReference>
<keyword evidence="17" id="KW-1185">Reference proteome</keyword>
<evidence type="ECO:0000256" key="12">
    <source>
        <dbReference type="ARBA" id="ARBA00024964"/>
    </source>
</evidence>
<evidence type="ECO:0000256" key="13">
    <source>
        <dbReference type="ARBA" id="ARBA00051245"/>
    </source>
</evidence>
<keyword evidence="6" id="KW-0547">Nucleotide-binding</keyword>
<dbReference type="UniPathway" id="UPA00934"/>
<evidence type="ECO:0000259" key="15">
    <source>
        <dbReference type="Pfam" id="PF13614"/>
    </source>
</evidence>
<dbReference type="Gene3D" id="3.40.50.300">
    <property type="entry name" value="P-loop containing nucleotide triphosphate hydrolases"/>
    <property type="match status" value="1"/>
</dbReference>
<dbReference type="EMBL" id="CP019728">
    <property type="protein sequence ID" value="AQS52650.1"/>
    <property type="molecule type" value="Genomic_DNA"/>
</dbReference>
<dbReference type="AlphaFoldDB" id="A0A1S6IM75"/>
<evidence type="ECO:0000256" key="11">
    <source>
        <dbReference type="ARBA" id="ARBA00023169"/>
    </source>
</evidence>
<dbReference type="PANTHER" id="PTHR32309:SF13">
    <property type="entry name" value="FERRIC ENTEROBACTIN TRANSPORT PROTEIN FEPE"/>
    <property type="match status" value="1"/>
</dbReference>
<gene>
    <name evidence="16" type="primary">ywqD</name>
    <name evidence="16" type="ORF">BW727_100242</name>
</gene>
<keyword evidence="9" id="KW-0972">Capsule biogenesis/degradation</keyword>
<comment type="pathway">
    <text evidence="1">Capsule biogenesis; capsule polysaccharide biosynthesis.</text>
</comment>
<comment type="function">
    <text evidence="12">Involved in the regulation of capsular polysaccharide biosynthesis. Autophosphorylation of CpsD attenuates its activity and reduces the level of encapsulation. May be part of a complex that directs the coordinated polymerization and export to the cell surface of the capsular polysaccharide.</text>
</comment>
<evidence type="ECO:0000256" key="14">
    <source>
        <dbReference type="SAM" id="MobiDB-lite"/>
    </source>
</evidence>